<dbReference type="EC" id="1.5.1.5" evidence="11"/>
<keyword evidence="11" id="KW-0028">Amino-acid biosynthesis</keyword>
<comment type="function">
    <text evidence="11">Catalyzes the oxidation of 5,10-methylenetetrahydrofolate to 5,10-methenyltetrahydrofolate and then the hydrolysis of 5,10-methenyltetrahydrofolate to 10-formyltetrahydrofolate.</text>
</comment>
<evidence type="ECO:0000256" key="6">
    <source>
        <dbReference type="ARBA" id="ARBA00022857"/>
    </source>
</evidence>
<feature type="binding site" evidence="11">
    <location>
        <begin position="161"/>
        <end position="163"/>
    </location>
    <ligand>
        <name>NADP(+)</name>
        <dbReference type="ChEBI" id="CHEBI:58349"/>
    </ligand>
</feature>
<evidence type="ECO:0000259" key="13">
    <source>
        <dbReference type="Pfam" id="PF02882"/>
    </source>
</evidence>
<comment type="subunit">
    <text evidence="2 11">Homodimer.</text>
</comment>
<dbReference type="GO" id="GO:0035999">
    <property type="term" value="P:tetrahydrofolate interconversion"/>
    <property type="evidence" value="ECO:0007669"/>
    <property type="project" value="UniProtKB-UniRule"/>
</dbReference>
<comment type="pathway">
    <text evidence="1 11">One-carbon metabolism; tetrahydrofolate interconversion.</text>
</comment>
<dbReference type="InterPro" id="IPR046346">
    <property type="entry name" value="Aminoacid_DH-like_N_sf"/>
</dbReference>
<feature type="domain" description="Tetrahydrofolate dehydrogenase/cyclohydrolase NAD(P)-binding" evidence="13">
    <location>
        <begin position="135"/>
        <end position="284"/>
    </location>
</feature>
<evidence type="ECO:0000256" key="7">
    <source>
        <dbReference type="ARBA" id="ARBA00023002"/>
    </source>
</evidence>
<dbReference type="PRINTS" id="PR00085">
    <property type="entry name" value="THFDHDRGNASE"/>
</dbReference>
<dbReference type="CDD" id="cd01080">
    <property type="entry name" value="NAD_bind_m-THF_DH_Cyclohyd"/>
    <property type="match status" value="1"/>
</dbReference>
<dbReference type="UniPathway" id="UPA00193"/>
<comment type="caution">
    <text evidence="14">The sequence shown here is derived from an EMBL/GenBank/DDBJ whole genome shotgun (WGS) entry which is preliminary data.</text>
</comment>
<evidence type="ECO:0000313" key="15">
    <source>
        <dbReference type="Proteomes" id="UP000218775"/>
    </source>
</evidence>
<evidence type="ECO:0000313" key="14">
    <source>
        <dbReference type="EMBL" id="PCI78755.1"/>
    </source>
</evidence>
<gene>
    <name evidence="11" type="primary">folD</name>
    <name evidence="14" type="ORF">COB21_00205</name>
</gene>
<dbReference type="GO" id="GO:0006164">
    <property type="term" value="P:purine nucleotide biosynthetic process"/>
    <property type="evidence" value="ECO:0007669"/>
    <property type="project" value="UniProtKB-KW"/>
</dbReference>
<dbReference type="InterPro" id="IPR000672">
    <property type="entry name" value="THF_DH/CycHdrlase"/>
</dbReference>
<reference evidence="15" key="1">
    <citation type="submission" date="2017-08" db="EMBL/GenBank/DDBJ databases">
        <title>A dynamic microbial community with high functional redundancy inhabits the cold, oxic subseafloor aquifer.</title>
        <authorList>
            <person name="Tully B.J."/>
            <person name="Wheat C.G."/>
            <person name="Glazer B.T."/>
            <person name="Huber J.A."/>
        </authorList>
    </citation>
    <scope>NUCLEOTIDE SEQUENCE [LARGE SCALE GENOMIC DNA]</scope>
</reference>
<dbReference type="PANTHER" id="PTHR48099">
    <property type="entry name" value="C-1-TETRAHYDROFOLATE SYNTHASE, CYTOPLASMIC-RELATED"/>
    <property type="match status" value="1"/>
</dbReference>
<dbReference type="SUPFAM" id="SSF51735">
    <property type="entry name" value="NAD(P)-binding Rossmann-fold domains"/>
    <property type="match status" value="1"/>
</dbReference>
<dbReference type="Gene3D" id="3.40.50.10860">
    <property type="entry name" value="Leucine Dehydrogenase, chain A, domain 1"/>
    <property type="match status" value="1"/>
</dbReference>
<protein>
    <recommendedName>
        <fullName evidence="11">Bifunctional protein FolD</fullName>
    </recommendedName>
    <domain>
        <recommendedName>
            <fullName evidence="11">Methylenetetrahydrofolate dehydrogenase</fullName>
            <ecNumber evidence="11">1.5.1.5</ecNumber>
        </recommendedName>
    </domain>
    <domain>
        <recommendedName>
            <fullName evidence="11">Methenyltetrahydrofolate cyclohydrolase</fullName>
            <ecNumber evidence="11">3.5.4.9</ecNumber>
        </recommendedName>
    </domain>
</protein>
<name>A0A2A4X9L4_UNCAE</name>
<evidence type="ECO:0000259" key="12">
    <source>
        <dbReference type="Pfam" id="PF00763"/>
    </source>
</evidence>
<evidence type="ECO:0000256" key="11">
    <source>
        <dbReference type="HAMAP-Rule" id="MF_01576"/>
    </source>
</evidence>
<keyword evidence="4 11" id="KW-0658">Purine biosynthesis</keyword>
<dbReference type="GO" id="GO:0009086">
    <property type="term" value="P:methionine biosynthetic process"/>
    <property type="evidence" value="ECO:0007669"/>
    <property type="project" value="UniProtKB-KW"/>
</dbReference>
<dbReference type="Pfam" id="PF00763">
    <property type="entry name" value="THF_DHG_CYH"/>
    <property type="match status" value="1"/>
</dbReference>
<evidence type="ECO:0000256" key="10">
    <source>
        <dbReference type="ARBA" id="ARBA00023268"/>
    </source>
</evidence>
<comment type="catalytic activity">
    <reaction evidence="11">
        <text>(6R)-5,10-methenyltetrahydrofolate + H2O = (6R)-10-formyltetrahydrofolate + H(+)</text>
        <dbReference type="Rhea" id="RHEA:23700"/>
        <dbReference type="ChEBI" id="CHEBI:15377"/>
        <dbReference type="ChEBI" id="CHEBI:15378"/>
        <dbReference type="ChEBI" id="CHEBI:57455"/>
        <dbReference type="ChEBI" id="CHEBI:195366"/>
        <dbReference type="EC" id="3.5.4.9"/>
    </reaction>
</comment>
<evidence type="ECO:0000256" key="3">
    <source>
        <dbReference type="ARBA" id="ARBA00022563"/>
    </source>
</evidence>
<dbReference type="Pfam" id="PF02882">
    <property type="entry name" value="THF_DHG_CYH_C"/>
    <property type="match status" value="1"/>
</dbReference>
<dbReference type="EMBL" id="NVUK01000001">
    <property type="protein sequence ID" value="PCI78755.1"/>
    <property type="molecule type" value="Genomic_DNA"/>
</dbReference>
<sequence>MIILDGKKCAADILKNLQESLATIDQPIGIAFILVGEDKASQIYVKMKQKACAQVGINSVLIELSDQISEKELIQAIEKQNSDPNIYGILVQQPLPAPIRVATIVSAIAPSKDVDGFHPLNLGKILSQDSTGFIPCTPLGITKLLKYYGISLNNKHVAIVGRSLIVGKPLATLLSQKTDFLNATVTLIHKTSHNKRSLLNSADVIIACAGVKHLIKAEDVKKEAIVIDVGIHREKHAGRYRITGDVDFESVKDKCYAISPVPGGVGPMTIACLLENTFSSFKKAHKLN</sequence>
<comment type="similarity">
    <text evidence="11">Belongs to the tetrahydrofolate dehydrogenase/cyclohydrolase family.</text>
</comment>
<dbReference type="InterPro" id="IPR020630">
    <property type="entry name" value="THF_DH/CycHdrlase_cat_dom"/>
</dbReference>
<dbReference type="PROSITE" id="PS00767">
    <property type="entry name" value="THF_DHG_CYH_2"/>
    <property type="match status" value="1"/>
</dbReference>
<evidence type="ECO:0000256" key="4">
    <source>
        <dbReference type="ARBA" id="ARBA00022755"/>
    </source>
</evidence>
<dbReference type="HAMAP" id="MF_01576">
    <property type="entry name" value="THF_DHG_CYH"/>
    <property type="match status" value="1"/>
</dbReference>
<feature type="domain" description="Tetrahydrofolate dehydrogenase/cyclohydrolase catalytic" evidence="12">
    <location>
        <begin position="4"/>
        <end position="115"/>
    </location>
</feature>
<dbReference type="GO" id="GO:0000105">
    <property type="term" value="P:L-histidine biosynthetic process"/>
    <property type="evidence" value="ECO:0007669"/>
    <property type="project" value="UniProtKB-KW"/>
</dbReference>
<keyword evidence="5 11" id="KW-0378">Hydrolase</keyword>
<evidence type="ECO:0000256" key="9">
    <source>
        <dbReference type="ARBA" id="ARBA00023167"/>
    </source>
</evidence>
<evidence type="ECO:0000256" key="2">
    <source>
        <dbReference type="ARBA" id="ARBA00011738"/>
    </source>
</evidence>
<keyword evidence="8 11" id="KW-0368">Histidine biosynthesis</keyword>
<evidence type="ECO:0000256" key="1">
    <source>
        <dbReference type="ARBA" id="ARBA00004777"/>
    </source>
</evidence>
<keyword evidence="7 11" id="KW-0560">Oxidoreductase</keyword>
<keyword evidence="10 11" id="KW-0511">Multifunctional enzyme</keyword>
<keyword evidence="6 11" id="KW-0521">NADP</keyword>
<comment type="catalytic activity">
    <reaction evidence="11">
        <text>(6R)-5,10-methylene-5,6,7,8-tetrahydrofolate + NADP(+) = (6R)-5,10-methenyltetrahydrofolate + NADPH</text>
        <dbReference type="Rhea" id="RHEA:22812"/>
        <dbReference type="ChEBI" id="CHEBI:15636"/>
        <dbReference type="ChEBI" id="CHEBI:57455"/>
        <dbReference type="ChEBI" id="CHEBI:57783"/>
        <dbReference type="ChEBI" id="CHEBI:58349"/>
        <dbReference type="EC" id="1.5.1.5"/>
    </reaction>
</comment>
<dbReference type="GO" id="GO:0005829">
    <property type="term" value="C:cytosol"/>
    <property type="evidence" value="ECO:0007669"/>
    <property type="project" value="TreeGrafter"/>
</dbReference>
<dbReference type="GO" id="GO:0004477">
    <property type="term" value="F:methenyltetrahydrofolate cyclohydrolase activity"/>
    <property type="evidence" value="ECO:0007669"/>
    <property type="project" value="UniProtKB-UniRule"/>
</dbReference>
<dbReference type="EC" id="3.5.4.9" evidence="11"/>
<dbReference type="FunFam" id="3.40.50.10860:FF:000005">
    <property type="entry name" value="C-1-tetrahydrofolate synthase, cytoplasmic, putative"/>
    <property type="match status" value="1"/>
</dbReference>
<proteinExistence type="inferred from homology"/>
<dbReference type="Proteomes" id="UP000218775">
    <property type="component" value="Unassembled WGS sequence"/>
</dbReference>
<accession>A0A2A4X9L4</accession>
<dbReference type="InterPro" id="IPR020867">
    <property type="entry name" value="THF_DH/CycHdrlase_CS"/>
</dbReference>
<dbReference type="InterPro" id="IPR020631">
    <property type="entry name" value="THF_DH/CycHdrlase_NAD-bd_dom"/>
</dbReference>
<evidence type="ECO:0000256" key="8">
    <source>
        <dbReference type="ARBA" id="ARBA00023102"/>
    </source>
</evidence>
<keyword evidence="3 11" id="KW-0554">One-carbon metabolism</keyword>
<keyword evidence="9 11" id="KW-0486">Methionine biosynthesis</keyword>
<dbReference type="PANTHER" id="PTHR48099:SF5">
    <property type="entry name" value="C-1-TETRAHYDROFOLATE SYNTHASE, CYTOPLASMIC"/>
    <property type="match status" value="1"/>
</dbReference>
<feature type="binding site" evidence="11">
    <location>
        <position position="231"/>
    </location>
    <ligand>
        <name>NADP(+)</name>
        <dbReference type="ChEBI" id="CHEBI:58349"/>
    </ligand>
</feature>
<organism evidence="14 15">
    <name type="scientific">Aerophobetes bacterium</name>
    <dbReference type="NCBI Taxonomy" id="2030807"/>
    <lineage>
        <taxon>Bacteria</taxon>
        <taxon>Candidatus Aerophobota</taxon>
    </lineage>
</organism>
<comment type="caution">
    <text evidence="11">Lacks conserved residue(s) required for the propagation of feature annotation.</text>
</comment>
<dbReference type="Gene3D" id="3.40.50.720">
    <property type="entry name" value="NAD(P)-binding Rossmann-like Domain"/>
    <property type="match status" value="1"/>
</dbReference>
<dbReference type="SUPFAM" id="SSF53223">
    <property type="entry name" value="Aminoacid dehydrogenase-like, N-terminal domain"/>
    <property type="match status" value="1"/>
</dbReference>
<dbReference type="GO" id="GO:0004488">
    <property type="term" value="F:methylenetetrahydrofolate dehydrogenase (NADP+) activity"/>
    <property type="evidence" value="ECO:0007669"/>
    <property type="project" value="UniProtKB-UniRule"/>
</dbReference>
<dbReference type="InterPro" id="IPR036291">
    <property type="entry name" value="NAD(P)-bd_dom_sf"/>
</dbReference>
<dbReference type="AlphaFoldDB" id="A0A2A4X9L4"/>
<evidence type="ECO:0000256" key="5">
    <source>
        <dbReference type="ARBA" id="ARBA00022801"/>
    </source>
</evidence>